<evidence type="ECO:0000256" key="1">
    <source>
        <dbReference type="SAM" id="MobiDB-lite"/>
    </source>
</evidence>
<accession>A0ABN1I7U8</accession>
<keyword evidence="3" id="KW-1185">Reference proteome</keyword>
<proteinExistence type="predicted"/>
<protein>
    <submittedName>
        <fullName evidence="2">Uncharacterized protein</fullName>
    </submittedName>
</protein>
<comment type="caution">
    <text evidence="2">The sequence shown here is derived from an EMBL/GenBank/DDBJ whole genome shotgun (WGS) entry which is preliminary data.</text>
</comment>
<reference evidence="2 3" key="1">
    <citation type="journal article" date="2019" name="Int. J. Syst. Evol. Microbiol.">
        <title>The Global Catalogue of Microorganisms (GCM) 10K type strain sequencing project: providing services to taxonomists for standard genome sequencing and annotation.</title>
        <authorList>
            <consortium name="The Broad Institute Genomics Platform"/>
            <consortium name="The Broad Institute Genome Sequencing Center for Infectious Disease"/>
            <person name="Wu L."/>
            <person name="Ma J."/>
        </authorList>
    </citation>
    <scope>NUCLEOTIDE SEQUENCE [LARGE SCALE GENOMIC DNA]</scope>
    <source>
        <strain evidence="2 3">JCM 15134</strain>
    </source>
</reference>
<name>A0ABN1I7U8_9GAMM</name>
<sequence>MQLMIDMHCNQRLRQFKASTELKQEGGIETATESQNPAADIGLGGQRGRQSFQQDR</sequence>
<feature type="region of interest" description="Disordered" evidence="1">
    <location>
        <begin position="23"/>
        <end position="56"/>
    </location>
</feature>
<evidence type="ECO:0000313" key="2">
    <source>
        <dbReference type="EMBL" id="GAA0695621.1"/>
    </source>
</evidence>
<organism evidence="2 3">
    <name type="scientific">Marinobacterium maritimum</name>
    <dbReference type="NCBI Taxonomy" id="500162"/>
    <lineage>
        <taxon>Bacteria</taxon>
        <taxon>Pseudomonadati</taxon>
        <taxon>Pseudomonadota</taxon>
        <taxon>Gammaproteobacteria</taxon>
        <taxon>Oceanospirillales</taxon>
        <taxon>Oceanospirillaceae</taxon>
        <taxon>Marinobacterium</taxon>
    </lineage>
</organism>
<dbReference type="Proteomes" id="UP001499915">
    <property type="component" value="Unassembled WGS sequence"/>
</dbReference>
<dbReference type="EMBL" id="BAAAET010000003">
    <property type="protein sequence ID" value="GAA0695621.1"/>
    <property type="molecule type" value="Genomic_DNA"/>
</dbReference>
<gene>
    <name evidence="2" type="ORF">GCM10009104_24260</name>
</gene>
<evidence type="ECO:0000313" key="3">
    <source>
        <dbReference type="Proteomes" id="UP001499915"/>
    </source>
</evidence>